<gene>
    <name evidence="1" type="ORF">NA56DRAFT_705239</name>
</gene>
<organism evidence="1 2">
    <name type="scientific">Hyaloscypha hepaticicola</name>
    <dbReference type="NCBI Taxonomy" id="2082293"/>
    <lineage>
        <taxon>Eukaryota</taxon>
        <taxon>Fungi</taxon>
        <taxon>Dikarya</taxon>
        <taxon>Ascomycota</taxon>
        <taxon>Pezizomycotina</taxon>
        <taxon>Leotiomycetes</taxon>
        <taxon>Helotiales</taxon>
        <taxon>Hyaloscyphaceae</taxon>
        <taxon>Hyaloscypha</taxon>
    </lineage>
</organism>
<reference evidence="1 2" key="1">
    <citation type="submission" date="2016-05" db="EMBL/GenBank/DDBJ databases">
        <title>A degradative enzymes factory behind the ericoid mycorrhizal symbiosis.</title>
        <authorList>
            <consortium name="DOE Joint Genome Institute"/>
            <person name="Martino E."/>
            <person name="Morin E."/>
            <person name="Grelet G."/>
            <person name="Kuo A."/>
            <person name="Kohler A."/>
            <person name="Daghino S."/>
            <person name="Barry K."/>
            <person name="Choi C."/>
            <person name="Cichocki N."/>
            <person name="Clum A."/>
            <person name="Copeland A."/>
            <person name="Hainaut M."/>
            <person name="Haridas S."/>
            <person name="Labutti K."/>
            <person name="Lindquist E."/>
            <person name="Lipzen A."/>
            <person name="Khouja H.-R."/>
            <person name="Murat C."/>
            <person name="Ohm R."/>
            <person name="Olson A."/>
            <person name="Spatafora J."/>
            <person name="Veneault-Fourrey C."/>
            <person name="Henrissat B."/>
            <person name="Grigoriev I."/>
            <person name="Martin F."/>
            <person name="Perotto S."/>
        </authorList>
    </citation>
    <scope>NUCLEOTIDE SEQUENCE [LARGE SCALE GENOMIC DNA]</scope>
    <source>
        <strain evidence="1 2">UAMH 7357</strain>
    </source>
</reference>
<name>A0A2J6Q153_9HELO</name>
<dbReference type="OrthoDB" id="2157530at2759"/>
<protein>
    <submittedName>
        <fullName evidence="1">Uncharacterized protein</fullName>
    </submittedName>
</protein>
<evidence type="ECO:0000313" key="2">
    <source>
        <dbReference type="Proteomes" id="UP000235672"/>
    </source>
</evidence>
<dbReference type="Proteomes" id="UP000235672">
    <property type="component" value="Unassembled WGS sequence"/>
</dbReference>
<sequence length="323" mass="36111">MSLSLISTEVFDVDYGQTVDDVFIYFTSLLLRNLPTLSPLSTSEGIGLGKREREELPSWCPDYSIKNSMNLNNRREQIQYGIPGFAASLVDGGDSPSCRIDGRILYVPRKRIHKVSEFGPLMNRMFTTHKMHADAGIAILLDICLKMDPRHNLTGQDRLEVLWRTLIQDIDFDGGSRCRCPADHSIFSPLFSAFIALYATVVLKALKEIELQNYLKVLKQWEDSFATSAAFPTVSTILKVAKMSEQGMNGFLTLYSKNTASFVSEHQFLALTLLKHAAVPFILRENGQSQYQLVGEAYVHGIMHGELVAGPGGMEGFHEIEIV</sequence>
<dbReference type="PANTHER" id="PTHR24148">
    <property type="entry name" value="ANKYRIN REPEAT DOMAIN-CONTAINING PROTEIN 39 HOMOLOG-RELATED"/>
    <property type="match status" value="1"/>
</dbReference>
<dbReference type="STRING" id="1745343.A0A2J6Q153"/>
<dbReference type="InterPro" id="IPR052895">
    <property type="entry name" value="HetReg/Transcr_Mod"/>
</dbReference>
<accession>A0A2J6Q153</accession>
<proteinExistence type="predicted"/>
<dbReference type="AlphaFoldDB" id="A0A2J6Q153"/>
<dbReference type="EMBL" id="KZ613487">
    <property type="protein sequence ID" value="PMD19997.1"/>
    <property type="molecule type" value="Genomic_DNA"/>
</dbReference>
<dbReference type="PANTHER" id="PTHR24148:SF80">
    <property type="entry name" value="HETEROKARYON INCOMPATIBILITY DOMAIN-CONTAINING PROTEIN"/>
    <property type="match status" value="1"/>
</dbReference>
<keyword evidence="2" id="KW-1185">Reference proteome</keyword>
<evidence type="ECO:0000313" key="1">
    <source>
        <dbReference type="EMBL" id="PMD19997.1"/>
    </source>
</evidence>